<dbReference type="Gene3D" id="3.40.1440.10">
    <property type="entry name" value="GIY-YIG endonuclease"/>
    <property type="match status" value="1"/>
</dbReference>
<dbReference type="EMBL" id="CM004474">
    <property type="protein sequence ID" value="OCT80795.1"/>
    <property type="molecule type" value="Genomic_DNA"/>
</dbReference>
<dbReference type="CDD" id="cd10442">
    <property type="entry name" value="GIY-YIG_PLEs"/>
    <property type="match status" value="1"/>
</dbReference>
<accession>A0A974HK85</accession>
<dbReference type="PANTHER" id="PTHR21301">
    <property type="entry name" value="REVERSE TRANSCRIPTASE"/>
    <property type="match status" value="1"/>
</dbReference>
<protein>
    <recommendedName>
        <fullName evidence="3">GIY-YIG domain-containing protein</fullName>
    </recommendedName>
</protein>
<dbReference type="AlphaFoldDB" id="A0A974HK85"/>
<dbReference type="PANTHER" id="PTHR21301:SF12">
    <property type="match status" value="1"/>
</dbReference>
<sequence length="100" mass="11654">MQHQTDVYLLKCPCGIAYIGQTMRSIKARIKEHKGYISNFKEKTSTDTVVSRHFYEARQNQTQLRWQVLEVVKLPARGGDLQKLLLHREAVWIKKLNSLA</sequence>
<proteinExistence type="predicted"/>
<dbReference type="Proteomes" id="UP000694892">
    <property type="component" value="Chromosome 5L"/>
</dbReference>
<evidence type="ECO:0000313" key="2">
    <source>
        <dbReference type="Proteomes" id="UP000694892"/>
    </source>
</evidence>
<evidence type="ECO:0000313" key="1">
    <source>
        <dbReference type="EMBL" id="OCT80795.1"/>
    </source>
</evidence>
<name>A0A974HK85_XENLA</name>
<organism evidence="1 2">
    <name type="scientific">Xenopus laevis</name>
    <name type="common">African clawed frog</name>
    <dbReference type="NCBI Taxonomy" id="8355"/>
    <lineage>
        <taxon>Eukaryota</taxon>
        <taxon>Metazoa</taxon>
        <taxon>Chordata</taxon>
        <taxon>Craniata</taxon>
        <taxon>Vertebrata</taxon>
        <taxon>Euteleostomi</taxon>
        <taxon>Amphibia</taxon>
        <taxon>Batrachia</taxon>
        <taxon>Anura</taxon>
        <taxon>Pipoidea</taxon>
        <taxon>Pipidae</taxon>
        <taxon>Xenopodinae</taxon>
        <taxon>Xenopus</taxon>
        <taxon>Xenopus</taxon>
    </lineage>
</organism>
<gene>
    <name evidence="1" type="ORF">XELAEV_18027607mg</name>
</gene>
<dbReference type="InterPro" id="IPR035901">
    <property type="entry name" value="GIY-YIG_endonuc_sf"/>
</dbReference>
<evidence type="ECO:0008006" key="3">
    <source>
        <dbReference type="Google" id="ProtNLM"/>
    </source>
</evidence>
<reference evidence="2" key="1">
    <citation type="journal article" date="2016" name="Nature">
        <title>Genome evolution in the allotetraploid frog Xenopus laevis.</title>
        <authorList>
            <person name="Session A.M."/>
            <person name="Uno Y."/>
            <person name="Kwon T."/>
            <person name="Chapman J.A."/>
            <person name="Toyoda A."/>
            <person name="Takahashi S."/>
            <person name="Fukui A."/>
            <person name="Hikosaka A."/>
            <person name="Suzuki A."/>
            <person name="Kondo M."/>
            <person name="van Heeringen S.J."/>
            <person name="Quigley I."/>
            <person name="Heinz S."/>
            <person name="Ogino H."/>
            <person name="Ochi H."/>
            <person name="Hellsten U."/>
            <person name="Lyons J.B."/>
            <person name="Simakov O."/>
            <person name="Putnam N."/>
            <person name="Stites J."/>
            <person name="Kuroki Y."/>
            <person name="Tanaka T."/>
            <person name="Michiue T."/>
            <person name="Watanabe M."/>
            <person name="Bogdanovic O."/>
            <person name="Lister R."/>
            <person name="Georgiou G."/>
            <person name="Paranjpe S.S."/>
            <person name="van Kruijsbergen I."/>
            <person name="Shu S."/>
            <person name="Carlson J."/>
            <person name="Kinoshita T."/>
            <person name="Ohta Y."/>
            <person name="Mawaribuchi S."/>
            <person name="Jenkins J."/>
            <person name="Grimwood J."/>
            <person name="Schmutz J."/>
            <person name="Mitros T."/>
            <person name="Mozaffari S.V."/>
            <person name="Suzuki Y."/>
            <person name="Haramoto Y."/>
            <person name="Yamamoto T.S."/>
            <person name="Takagi C."/>
            <person name="Heald R."/>
            <person name="Miller K."/>
            <person name="Haudenschild C."/>
            <person name="Kitzman J."/>
            <person name="Nakayama T."/>
            <person name="Izutsu Y."/>
            <person name="Robert J."/>
            <person name="Fortriede J."/>
            <person name="Burns K."/>
            <person name="Lotay V."/>
            <person name="Karimi K."/>
            <person name="Yasuoka Y."/>
            <person name="Dichmann D.S."/>
            <person name="Flajnik M.F."/>
            <person name="Houston D.W."/>
            <person name="Shendure J."/>
            <person name="DuPasquier L."/>
            <person name="Vize P.D."/>
            <person name="Zorn A.M."/>
            <person name="Ito M."/>
            <person name="Marcotte E.M."/>
            <person name="Wallingford J.B."/>
            <person name="Ito Y."/>
            <person name="Asashima M."/>
            <person name="Ueno N."/>
            <person name="Matsuda Y."/>
            <person name="Veenstra G.J."/>
            <person name="Fujiyama A."/>
            <person name="Harland R.M."/>
            <person name="Taira M."/>
            <person name="Rokhsar D.S."/>
        </authorList>
    </citation>
    <scope>NUCLEOTIDE SEQUENCE [LARGE SCALE GENOMIC DNA]</scope>
    <source>
        <strain evidence="2">J</strain>
    </source>
</reference>